<dbReference type="InterPro" id="IPR006598">
    <property type="entry name" value="CAP10"/>
</dbReference>
<feature type="domain" description="Glycosyl transferase CAP10" evidence="3">
    <location>
        <begin position="24"/>
        <end position="270"/>
    </location>
</feature>
<dbReference type="InterPro" id="IPR051091">
    <property type="entry name" value="O-Glucosyltr/Glycosyltrsf_90"/>
</dbReference>
<evidence type="ECO:0000256" key="2">
    <source>
        <dbReference type="ARBA" id="ARBA00022679"/>
    </source>
</evidence>
<evidence type="ECO:0000259" key="3">
    <source>
        <dbReference type="SMART" id="SM00672"/>
    </source>
</evidence>
<dbReference type="EMBL" id="HBGK01043028">
    <property type="protein sequence ID" value="CAD9302679.1"/>
    <property type="molecule type" value="Transcribed_RNA"/>
</dbReference>
<sequence>MKHSHIYSFLHLPHFKKFRSAANISLDDATSCYSKDTRPALQTPHSNTRMQPLIWKLATSRHYKFLKDIVTLDVSWEEKMPVAIWRGQLTGSRDFYDKRLGDMENCNNMPRCRVVYELDNSTLVDAKLTTTRNRLPNELNNVSLVVQKTPIKQLLRYKAIIMLEGNDVASGLKWALLSQSVVLMPVPKHTSWAMEELLVPYVHYVPLKDDLSDVEQQMQWVLDNEDTAWKISQRSTLWMEDLCYHPDAVKDDTLVKEELLRRYAKHFRIIEDETEEATGSTTEIKKKKTM</sequence>
<reference evidence="4" key="1">
    <citation type="submission" date="2021-01" db="EMBL/GenBank/DDBJ databases">
        <authorList>
            <person name="Corre E."/>
            <person name="Pelletier E."/>
            <person name="Niang G."/>
            <person name="Scheremetjew M."/>
            <person name="Finn R."/>
            <person name="Kale V."/>
            <person name="Holt S."/>
            <person name="Cochrane G."/>
            <person name="Meng A."/>
            <person name="Brown T."/>
            <person name="Cohen L."/>
        </authorList>
    </citation>
    <scope>NUCLEOTIDE SEQUENCE</scope>
    <source>
        <strain evidence="4">CCMP 410</strain>
    </source>
</reference>
<dbReference type="AlphaFoldDB" id="A0A7S1YH12"/>
<keyword evidence="2" id="KW-0808">Transferase</keyword>
<evidence type="ECO:0000313" key="4">
    <source>
        <dbReference type="EMBL" id="CAD9302679.1"/>
    </source>
</evidence>
<evidence type="ECO:0000256" key="1">
    <source>
        <dbReference type="ARBA" id="ARBA00010118"/>
    </source>
</evidence>
<accession>A0A7S1YH12</accession>
<proteinExistence type="inferred from homology"/>
<gene>
    <name evidence="4" type="ORF">GOCE00092_LOCUS22598</name>
</gene>
<dbReference type="SMART" id="SM00672">
    <property type="entry name" value="CAP10"/>
    <property type="match status" value="1"/>
</dbReference>
<dbReference type="GO" id="GO:0016740">
    <property type="term" value="F:transferase activity"/>
    <property type="evidence" value="ECO:0007669"/>
    <property type="project" value="UniProtKB-KW"/>
</dbReference>
<organism evidence="4">
    <name type="scientific">Grammatophora oceanica</name>
    <dbReference type="NCBI Taxonomy" id="210454"/>
    <lineage>
        <taxon>Eukaryota</taxon>
        <taxon>Sar</taxon>
        <taxon>Stramenopiles</taxon>
        <taxon>Ochrophyta</taxon>
        <taxon>Bacillariophyta</taxon>
        <taxon>Fragilariophyceae</taxon>
        <taxon>Fragilariophycidae</taxon>
        <taxon>Rhabdonematales</taxon>
        <taxon>Grammatophoraceae</taxon>
        <taxon>Grammatophora</taxon>
    </lineage>
</organism>
<dbReference type="PANTHER" id="PTHR12203:SF35">
    <property type="entry name" value="PROTEIN O-GLUCOSYLTRANSFERASE 1"/>
    <property type="match status" value="1"/>
</dbReference>
<dbReference type="Pfam" id="PF05686">
    <property type="entry name" value="Glyco_transf_90"/>
    <property type="match status" value="1"/>
</dbReference>
<dbReference type="PANTHER" id="PTHR12203">
    <property type="entry name" value="KDEL LYS-ASP-GLU-LEU CONTAINING - RELATED"/>
    <property type="match status" value="1"/>
</dbReference>
<comment type="similarity">
    <text evidence="1">Belongs to the glycosyltransferase 90 family.</text>
</comment>
<protein>
    <recommendedName>
        <fullName evidence="3">Glycosyl transferase CAP10 domain-containing protein</fullName>
    </recommendedName>
</protein>
<name>A0A7S1YH12_9STRA</name>